<dbReference type="Gene3D" id="2.120.10.30">
    <property type="entry name" value="TolB, C-terminal domain"/>
    <property type="match status" value="3"/>
</dbReference>
<name>A0ABV6CYR5_9SPHN</name>
<gene>
    <name evidence="1" type="ORF">ACFFJC_14785</name>
</gene>
<dbReference type="PANTHER" id="PTHR40274:SF4">
    <property type="entry name" value="BLL1406 PROTEIN"/>
    <property type="match status" value="1"/>
</dbReference>
<proteinExistence type="predicted"/>
<dbReference type="SUPFAM" id="SSF63829">
    <property type="entry name" value="Calcium-dependent phosphotriesterase"/>
    <property type="match status" value="2"/>
</dbReference>
<sequence length="530" mass="54307">MLEAAGRNANAVTAKPGEGWALHRMTPASRLNGANGIRTGADGRIYVAQVAGSKVSAIDVESGAIATISPNGGGIVGPDDLAFDEAGNLYCTEITEGRVSMMTPSGAYRVIHGDMPVANPITYHQGRLIAGELRIGGRILELDRDGGAPRVIYEGVPMANAFEVGPDGKLYFPAQGANEIWRIALDGGEPEVVAKDLGVPDSVKFHPDGYIVSTQVYSGQVLRIDPRTGEKSVLADIGPGLDNVAFVNGRTFVSHINGSITEIVAPGQTRPLVDKGLQWPLGLAVDANGHVLVADGGFSYLLRPGEALQLAGMLFSPGFPGWIRDVAASGPDEWIVTTANGDVARWKPAAAESEVLASGYDRLMGVAATSGGVVFAEFGTGKVHAIEGAGPTQLASGLDRPTGVAVAADGPVYVAESGAGRIVRLAGGRKETVLDGMARPEGLAISEGTLFVADPGANALVACDLASGARETVASDLPMGGPGGLQPVQLGGVGDMCGPMNTFTGVAVAPDGTVYLSADAEGSVLALRRL</sequence>
<dbReference type="PANTHER" id="PTHR40274">
    <property type="entry name" value="VIRGINIAMYCIN B LYASE"/>
    <property type="match status" value="1"/>
</dbReference>
<dbReference type="Proteomes" id="UP001589798">
    <property type="component" value="Unassembled WGS sequence"/>
</dbReference>
<accession>A0ABV6CYR5</accession>
<protein>
    <submittedName>
        <fullName evidence="1">Gluconolaconase</fullName>
    </submittedName>
</protein>
<evidence type="ECO:0000313" key="2">
    <source>
        <dbReference type="Proteomes" id="UP001589798"/>
    </source>
</evidence>
<dbReference type="InterPro" id="IPR011042">
    <property type="entry name" value="6-blade_b-propeller_TolB-like"/>
</dbReference>
<dbReference type="EMBL" id="JBHLWK010000018">
    <property type="protein sequence ID" value="MFC0205529.1"/>
    <property type="molecule type" value="Genomic_DNA"/>
</dbReference>
<organism evidence="1 2">
    <name type="scientific">Novosphingobium soli</name>
    <dbReference type="NCBI Taxonomy" id="574956"/>
    <lineage>
        <taxon>Bacteria</taxon>
        <taxon>Pseudomonadati</taxon>
        <taxon>Pseudomonadota</taxon>
        <taxon>Alphaproteobacteria</taxon>
        <taxon>Sphingomonadales</taxon>
        <taxon>Sphingomonadaceae</taxon>
        <taxon>Novosphingobium</taxon>
    </lineage>
</organism>
<keyword evidence="2" id="KW-1185">Reference proteome</keyword>
<evidence type="ECO:0000313" key="1">
    <source>
        <dbReference type="EMBL" id="MFC0205529.1"/>
    </source>
</evidence>
<reference evidence="1 2" key="1">
    <citation type="submission" date="2024-09" db="EMBL/GenBank/DDBJ databases">
        <authorList>
            <person name="Sun Q."/>
            <person name="Mori K."/>
        </authorList>
    </citation>
    <scope>NUCLEOTIDE SEQUENCE [LARGE SCALE GENOMIC DNA]</scope>
    <source>
        <strain evidence="1 2">CCM 7706</strain>
    </source>
</reference>
<dbReference type="InterPro" id="IPR051344">
    <property type="entry name" value="Vgb"/>
</dbReference>
<dbReference type="RefSeq" id="WP_379488264.1">
    <property type="nucleotide sequence ID" value="NZ_JBHLWK010000018.1"/>
</dbReference>
<comment type="caution">
    <text evidence="1">The sequence shown here is derived from an EMBL/GenBank/DDBJ whole genome shotgun (WGS) entry which is preliminary data.</text>
</comment>